<dbReference type="Gene3D" id="3.40.50.360">
    <property type="match status" value="1"/>
</dbReference>
<name>A0ABS5BUN9_9BACT</name>
<dbReference type="SUPFAM" id="SSF52218">
    <property type="entry name" value="Flavoproteins"/>
    <property type="match status" value="1"/>
</dbReference>
<dbReference type="RefSeq" id="WP_210655689.1">
    <property type="nucleotide sequence ID" value="NZ_JAGKQQ010000001.1"/>
</dbReference>
<sequence length="174" mass="17830">MTTVLAVSGSLRTASSNTNLLRAAALLAPPGVTIALYEGLGTLPPFNPDLDAEGSPPQAPVTEWRSLLRAAGAVLISTPEYAHGVPGVLKNALDWVVGSGEFVGKPVGLVNAFPKSTHAQASLVETLTVMMAVLKPGARVAIPLSSKRLTPNELAAAPEIAAPLRAALDALVRA</sequence>
<accession>A0ABS5BUN9</accession>
<comment type="caution">
    <text evidence="2">The sequence shown here is derived from an EMBL/GenBank/DDBJ whole genome shotgun (WGS) entry which is preliminary data.</text>
</comment>
<dbReference type="PANTHER" id="PTHR30543:SF21">
    <property type="entry name" value="NAD(P)H-DEPENDENT FMN REDUCTASE LOT6"/>
    <property type="match status" value="1"/>
</dbReference>
<feature type="domain" description="NADPH-dependent FMN reductase-like" evidence="1">
    <location>
        <begin position="3"/>
        <end position="142"/>
    </location>
</feature>
<gene>
    <name evidence="2" type="ORF">J8F10_17255</name>
</gene>
<protein>
    <submittedName>
        <fullName evidence="2">NAD(P)H-dependent oxidoreductase</fullName>
    </submittedName>
</protein>
<organism evidence="2 3">
    <name type="scientific">Gemmata palustris</name>
    <dbReference type="NCBI Taxonomy" id="2822762"/>
    <lineage>
        <taxon>Bacteria</taxon>
        <taxon>Pseudomonadati</taxon>
        <taxon>Planctomycetota</taxon>
        <taxon>Planctomycetia</taxon>
        <taxon>Gemmatales</taxon>
        <taxon>Gemmataceae</taxon>
        <taxon>Gemmata</taxon>
    </lineage>
</organism>
<dbReference type="InterPro" id="IPR029039">
    <property type="entry name" value="Flavoprotein-like_sf"/>
</dbReference>
<dbReference type="Pfam" id="PF03358">
    <property type="entry name" value="FMN_red"/>
    <property type="match status" value="1"/>
</dbReference>
<proteinExistence type="predicted"/>
<dbReference type="InterPro" id="IPR050712">
    <property type="entry name" value="NAD(P)H-dep_reductase"/>
</dbReference>
<dbReference type="InterPro" id="IPR005025">
    <property type="entry name" value="FMN_Rdtase-like_dom"/>
</dbReference>
<reference evidence="2 3" key="1">
    <citation type="submission" date="2021-04" db="EMBL/GenBank/DDBJ databases">
        <authorList>
            <person name="Ivanova A."/>
        </authorList>
    </citation>
    <scope>NUCLEOTIDE SEQUENCE [LARGE SCALE GENOMIC DNA]</scope>
    <source>
        <strain evidence="2 3">G18</strain>
    </source>
</reference>
<dbReference type="EMBL" id="JAGKQQ010000001">
    <property type="protein sequence ID" value="MBP3957020.1"/>
    <property type="molecule type" value="Genomic_DNA"/>
</dbReference>
<evidence type="ECO:0000313" key="2">
    <source>
        <dbReference type="EMBL" id="MBP3957020.1"/>
    </source>
</evidence>
<evidence type="ECO:0000313" key="3">
    <source>
        <dbReference type="Proteomes" id="UP000676565"/>
    </source>
</evidence>
<evidence type="ECO:0000259" key="1">
    <source>
        <dbReference type="Pfam" id="PF03358"/>
    </source>
</evidence>
<dbReference type="Proteomes" id="UP000676565">
    <property type="component" value="Unassembled WGS sequence"/>
</dbReference>
<keyword evidence="3" id="KW-1185">Reference proteome</keyword>
<dbReference type="PANTHER" id="PTHR30543">
    <property type="entry name" value="CHROMATE REDUCTASE"/>
    <property type="match status" value="1"/>
</dbReference>